<reference evidence="2 3" key="1">
    <citation type="submission" date="2019-12" db="EMBL/GenBank/DDBJ databases">
        <authorList>
            <person name="Alioto T."/>
            <person name="Alioto T."/>
            <person name="Gomez Garrido J."/>
        </authorList>
    </citation>
    <scope>NUCLEOTIDE SEQUENCE [LARGE SCALE GENOMIC DNA]</scope>
</reference>
<feature type="compositionally biased region" description="Low complexity" evidence="1">
    <location>
        <begin position="1"/>
        <end position="21"/>
    </location>
</feature>
<proteinExistence type="predicted"/>
<dbReference type="PANTHER" id="PTHR34775:SF4">
    <property type="entry name" value="TRANSMEMBRANE PROTEIN"/>
    <property type="match status" value="1"/>
</dbReference>
<gene>
    <name evidence="2" type="ORF">OLEA9_A070802</name>
</gene>
<evidence type="ECO:0000313" key="2">
    <source>
        <dbReference type="EMBL" id="CAA2993924.1"/>
    </source>
</evidence>
<dbReference type="EMBL" id="CACTIH010005460">
    <property type="protein sequence ID" value="CAA2993924.1"/>
    <property type="molecule type" value="Genomic_DNA"/>
</dbReference>
<feature type="compositionally biased region" description="Low complexity" evidence="1">
    <location>
        <begin position="801"/>
        <end position="815"/>
    </location>
</feature>
<feature type="compositionally biased region" description="Polar residues" evidence="1">
    <location>
        <begin position="35"/>
        <end position="59"/>
    </location>
</feature>
<dbReference type="Proteomes" id="UP000594638">
    <property type="component" value="Unassembled WGS sequence"/>
</dbReference>
<comment type="caution">
    <text evidence="2">The sequence shown here is derived from an EMBL/GenBank/DDBJ whole genome shotgun (WGS) entry which is preliminary data.</text>
</comment>
<organism evidence="2 3">
    <name type="scientific">Olea europaea subsp. europaea</name>
    <dbReference type="NCBI Taxonomy" id="158383"/>
    <lineage>
        <taxon>Eukaryota</taxon>
        <taxon>Viridiplantae</taxon>
        <taxon>Streptophyta</taxon>
        <taxon>Embryophyta</taxon>
        <taxon>Tracheophyta</taxon>
        <taxon>Spermatophyta</taxon>
        <taxon>Magnoliopsida</taxon>
        <taxon>eudicotyledons</taxon>
        <taxon>Gunneridae</taxon>
        <taxon>Pentapetalae</taxon>
        <taxon>asterids</taxon>
        <taxon>lamiids</taxon>
        <taxon>Lamiales</taxon>
        <taxon>Oleaceae</taxon>
        <taxon>Oleeae</taxon>
        <taxon>Olea</taxon>
    </lineage>
</organism>
<dbReference type="Gramene" id="OE9A070802T1">
    <property type="protein sequence ID" value="OE9A070802C1"/>
    <property type="gene ID" value="OE9A070802"/>
</dbReference>
<evidence type="ECO:0000313" key="3">
    <source>
        <dbReference type="Proteomes" id="UP000594638"/>
    </source>
</evidence>
<accession>A0A8S0SRJ7</accession>
<dbReference type="PANTHER" id="PTHR34775">
    <property type="entry name" value="TRANSMEMBRANE PROTEIN"/>
    <property type="match status" value="1"/>
</dbReference>
<feature type="compositionally biased region" description="Polar residues" evidence="1">
    <location>
        <begin position="746"/>
        <end position="755"/>
    </location>
</feature>
<feature type="region of interest" description="Disordered" evidence="1">
    <location>
        <begin position="1"/>
        <end position="122"/>
    </location>
</feature>
<name>A0A8S0SRJ7_OLEEU</name>
<feature type="compositionally biased region" description="Basic and acidic residues" evidence="1">
    <location>
        <begin position="76"/>
        <end position="90"/>
    </location>
</feature>
<feature type="region of interest" description="Disordered" evidence="1">
    <location>
        <begin position="300"/>
        <end position="324"/>
    </location>
</feature>
<sequence length="850" mass="94329">MACYSNRSPSPLSSRPNNSNPKIAEVNSGPRRSFSGYSRPSVHTNPRNFYPSTPANSPSDFARRRSVGKEGIVASKDCDEKENDEKDHILKAAKIRQPGSGSKNFMSPTISAASKFSPSPRKKVLVERNDPVRTSISLSDGKAVFFSADFEDIEPKFDMDSNLNKISENSLYSKVSDKAERKAVLEGPPASKPLKKVTFLEVPSDSENTFDSTSDSVIIDSDCLNVNKTSCSSESPVIAPLDADPSMPPYDPKTNYLSPRPQFLHYKPNPRIEILLNKGKGIDSDEFNKLEDGFMTEIMSVNSSDSDGSEESLQKEESEDNSSLEMVLGVDEKEEDTMLGVDEKEEETHVSDSLPISTTVPDVISEENFEAKRDNKPSEVFPRLNWVSLLLIFLIACVSISVTDLQVIQTSRLKDLSLTNLYHESRAADFMKSNLDGFVRHVNPYSVNSMSYISKLITVFGREDKLGTLQFMNLTDLQKEIVIDEHFTNKQFSKELKENEMEEDVETEFQEFEEKVSAEVDSEETIDLEMEEVSNVSEENEMEEDLDTELWEFEDEVSEETDSDGIIDKEVKELSPASPAQHAEFTPQNRENLKNEGEILSYIDAEQQGDTVLEDLLAIDLSDIEIQSEANTVKPEVIATEKTEGGNDPDSSTQADLTLLDHETSSKIDSLGKGVEGGTQVVESTLNRVDGKFAVVGVSCLAVALLTAAAFIHRNQRTSTSSNSVPCTDPLLSKKTISGLAVDAEPSSQNWTTENAIGEPSCPSEMSSFEKDSFAHSRRRVSNEAQSHDRKARKYLKRESLASSSEYSGSPSYGSFTTYERIPIKHVNGDDEIITPVRRSSRLRNQDTSS</sequence>
<keyword evidence="3" id="KW-1185">Reference proteome</keyword>
<dbReference type="AlphaFoldDB" id="A0A8S0SRJ7"/>
<feature type="region of interest" description="Disordered" evidence="1">
    <location>
        <begin position="744"/>
        <end position="816"/>
    </location>
</feature>
<protein>
    <submittedName>
        <fullName evidence="2">Uncharacterized protein</fullName>
    </submittedName>
</protein>
<evidence type="ECO:0000256" key="1">
    <source>
        <dbReference type="SAM" id="MobiDB-lite"/>
    </source>
</evidence>
<feature type="compositionally biased region" description="Polar residues" evidence="1">
    <location>
        <begin position="99"/>
        <end position="117"/>
    </location>
</feature>
<dbReference type="OrthoDB" id="676522at2759"/>